<dbReference type="Gramene" id="OB06G23790.1">
    <property type="protein sequence ID" value="OB06G23790.1"/>
    <property type="gene ID" value="OB06G23790"/>
</dbReference>
<proteinExistence type="predicted"/>
<evidence type="ECO:0008006" key="3">
    <source>
        <dbReference type="Google" id="ProtNLM"/>
    </source>
</evidence>
<reference evidence="1" key="1">
    <citation type="journal article" date="2013" name="Nat. Commun.">
        <title>Whole-genome sequencing of Oryza brachyantha reveals mechanisms underlying Oryza genome evolution.</title>
        <authorList>
            <person name="Chen J."/>
            <person name="Huang Q."/>
            <person name="Gao D."/>
            <person name="Wang J."/>
            <person name="Lang Y."/>
            <person name="Liu T."/>
            <person name="Li B."/>
            <person name="Bai Z."/>
            <person name="Luis Goicoechea J."/>
            <person name="Liang C."/>
            <person name="Chen C."/>
            <person name="Zhang W."/>
            <person name="Sun S."/>
            <person name="Liao Y."/>
            <person name="Zhang X."/>
            <person name="Yang L."/>
            <person name="Song C."/>
            <person name="Wang M."/>
            <person name="Shi J."/>
            <person name="Liu G."/>
            <person name="Liu J."/>
            <person name="Zhou H."/>
            <person name="Zhou W."/>
            <person name="Yu Q."/>
            <person name="An N."/>
            <person name="Chen Y."/>
            <person name="Cai Q."/>
            <person name="Wang B."/>
            <person name="Liu B."/>
            <person name="Min J."/>
            <person name="Huang Y."/>
            <person name="Wu H."/>
            <person name="Li Z."/>
            <person name="Zhang Y."/>
            <person name="Yin Y."/>
            <person name="Song W."/>
            <person name="Jiang J."/>
            <person name="Jackson S.A."/>
            <person name="Wing R.A."/>
            <person name="Wang J."/>
            <person name="Chen M."/>
        </authorList>
    </citation>
    <scope>NUCLEOTIDE SEQUENCE [LARGE SCALE GENOMIC DNA]</scope>
    <source>
        <strain evidence="1">cv. IRGC 101232</strain>
    </source>
</reference>
<dbReference type="EnsemblPlants" id="OB06G23790.1">
    <property type="protein sequence ID" value="OB06G23790.1"/>
    <property type="gene ID" value="OB06G23790"/>
</dbReference>
<protein>
    <recommendedName>
        <fullName evidence="3">Reverse transcriptase zinc-binding domain-containing protein</fullName>
    </recommendedName>
</protein>
<dbReference type="OMA" id="WSHIWKL"/>
<dbReference type="eggNOG" id="ENOG502R5XT">
    <property type="taxonomic scope" value="Eukaryota"/>
</dbReference>
<sequence>MDGRNAAIAGPRLDGVVVGRRHRLDSISVYLFRSPEEQFVLPLSAQAFDEYQQLQQDIQSLHLTVGNDNWSHIWKLDKYSSQKFYKLNFLSITPPTLKWIWDSQLNMKIKVFGWLFFIDILNTKDLLDRKKMIPPAGYNYEPLRK</sequence>
<evidence type="ECO:0000313" key="2">
    <source>
        <dbReference type="Proteomes" id="UP000006038"/>
    </source>
</evidence>
<name>J3MED5_ORYBR</name>
<evidence type="ECO:0000313" key="1">
    <source>
        <dbReference type="EnsemblPlants" id="OB06G23790.1"/>
    </source>
</evidence>
<organism evidence="1">
    <name type="scientific">Oryza brachyantha</name>
    <name type="common">malo sina</name>
    <dbReference type="NCBI Taxonomy" id="4533"/>
    <lineage>
        <taxon>Eukaryota</taxon>
        <taxon>Viridiplantae</taxon>
        <taxon>Streptophyta</taxon>
        <taxon>Embryophyta</taxon>
        <taxon>Tracheophyta</taxon>
        <taxon>Spermatophyta</taxon>
        <taxon>Magnoliopsida</taxon>
        <taxon>Liliopsida</taxon>
        <taxon>Poales</taxon>
        <taxon>Poaceae</taxon>
        <taxon>BOP clade</taxon>
        <taxon>Oryzoideae</taxon>
        <taxon>Oryzeae</taxon>
        <taxon>Oryzinae</taxon>
        <taxon>Oryza</taxon>
    </lineage>
</organism>
<dbReference type="HOGENOM" id="CLU_1789911_0_0_1"/>
<accession>J3MED5</accession>
<dbReference type="AlphaFoldDB" id="J3MED5"/>
<dbReference type="Proteomes" id="UP000006038">
    <property type="component" value="Chromosome 6"/>
</dbReference>
<keyword evidence="2" id="KW-1185">Reference proteome</keyword>
<reference evidence="1" key="2">
    <citation type="submission" date="2013-04" db="UniProtKB">
        <authorList>
            <consortium name="EnsemblPlants"/>
        </authorList>
    </citation>
    <scope>IDENTIFICATION</scope>
</reference>